<dbReference type="PANTHER" id="PTHR12197:SF251">
    <property type="entry name" value="EG:BACR7C10.4 PROTEIN"/>
    <property type="match status" value="1"/>
</dbReference>
<proteinExistence type="predicted"/>
<organism evidence="3 4">
    <name type="scientific">Trypanosoma rangeli</name>
    <dbReference type="NCBI Taxonomy" id="5698"/>
    <lineage>
        <taxon>Eukaryota</taxon>
        <taxon>Discoba</taxon>
        <taxon>Euglenozoa</taxon>
        <taxon>Kinetoplastea</taxon>
        <taxon>Metakinetoplastina</taxon>
        <taxon>Trypanosomatida</taxon>
        <taxon>Trypanosomatidae</taxon>
        <taxon>Trypanosoma</taxon>
        <taxon>Herpetosoma</taxon>
    </lineage>
</organism>
<dbReference type="GeneID" id="40324817"/>
<comment type="caution">
    <text evidence="3">The sequence shown here is derived from an EMBL/GenBank/DDBJ whole genome shotgun (WGS) entry which is preliminary data.</text>
</comment>
<evidence type="ECO:0000313" key="3">
    <source>
        <dbReference type="EMBL" id="RNF11438.1"/>
    </source>
</evidence>
<dbReference type="InterPro" id="IPR001214">
    <property type="entry name" value="SET_dom"/>
</dbReference>
<sequence length="734" mass="83137">MVDRRSTSLEQHLRDERAAYANLALLNIQLSALLDRFYREWRTLESKRQMLIDELEHHSRVIREHRRHLELTLFPPEVRAWVQAALPEEEAALEEDDTKLDAFYEPFSDTLCSNLPATGKTRVVFEEAITRQVVCWEEMNGAVAEYRERPAPSRLTRVSPQPGLLLHSCFLPYRRPQTAELCRRAVGGDVVVMKSPEPSVGRVLVSMHVVHRGDTIMVETPLFTSPTTTYEGDCYVECLPPAIRDAMNVVLHQSNVFAAQGWDTRLIRPFYEWLTELVFGEKRDEFAQRWEELGCPVEDADPTFLSKLSDLAHFLWMSLPFSLSSVVASEERVLLFFVALITNAMSYGGGILAEEDNVYDVANGLCFAPLEARLSIFGGISLIEHSCQPNAVLVFRHGCAPESTVFAELRATRTIAIGERITIAYLPTFLPREDRQKQLRGKFFFSCACEQCTTGFDTTRMMLASSESREERVVMCPKGHGAEWTLWMLSLHPSVHGLRELGKSYRYDDAHVLDAIHDEAVFREELNTTDMGSLDALALNAEVQQLTEVLHGEAKSRIVPLHHLFLLRALQMAAVTKSNFSQFNVDTTESVLVFICELLQKLAEIVFVLPNWFTTELLRSETPTGVLSDDLGDRLLESGSNRRRGGTRQPWQERLTTHSLLHPHATLLVSLLEYYAALREKAGNIEAALNAWTACVILLRYGMCQGASERCLKAQLKALQCRQRQQQPQQKVSG</sequence>
<evidence type="ECO:0000259" key="2">
    <source>
        <dbReference type="Pfam" id="PF00856"/>
    </source>
</evidence>
<dbReference type="InterPro" id="IPR050869">
    <property type="entry name" value="H3K4_H4K5_MeTrfase"/>
</dbReference>
<evidence type="ECO:0000313" key="4">
    <source>
        <dbReference type="Proteomes" id="UP000283634"/>
    </source>
</evidence>
<dbReference type="GO" id="GO:0005634">
    <property type="term" value="C:nucleus"/>
    <property type="evidence" value="ECO:0007669"/>
    <property type="project" value="TreeGrafter"/>
</dbReference>
<dbReference type="PANTHER" id="PTHR12197">
    <property type="entry name" value="HISTONE-LYSINE N-METHYLTRANSFERASE SMYD"/>
    <property type="match status" value="1"/>
</dbReference>
<name>A0A422P152_TRYRA</name>
<dbReference type="RefSeq" id="XP_029242166.1">
    <property type="nucleotide sequence ID" value="XM_029377942.1"/>
</dbReference>
<gene>
    <name evidence="3" type="ORF">TraAM80_00884</name>
</gene>
<feature type="region of interest" description="Disordered" evidence="1">
    <location>
        <begin position="630"/>
        <end position="650"/>
    </location>
</feature>
<dbReference type="InterPro" id="IPR046341">
    <property type="entry name" value="SET_dom_sf"/>
</dbReference>
<keyword evidence="4" id="KW-1185">Reference proteome</keyword>
<dbReference type="OrthoDB" id="5945798at2759"/>
<dbReference type="OMA" id="LRYGMCQ"/>
<reference evidence="3 4" key="1">
    <citation type="journal article" date="2018" name="BMC Genomics">
        <title>Genomic comparison of Trypanosoma conorhini and Trypanosoma rangeli to Trypanosoma cruzi strains of high and low virulence.</title>
        <authorList>
            <person name="Bradwell K.R."/>
            <person name="Koparde V.N."/>
            <person name="Matveyev A.V."/>
            <person name="Serrano M.G."/>
            <person name="Alves J.M."/>
            <person name="Parikh H."/>
            <person name="Huang B."/>
            <person name="Lee V."/>
            <person name="Espinosa-Alvarez O."/>
            <person name="Ortiz P.A."/>
            <person name="Costa-Martins A.G."/>
            <person name="Teixeira M.M."/>
            <person name="Buck G.A."/>
        </authorList>
    </citation>
    <scope>NUCLEOTIDE SEQUENCE [LARGE SCALE GENOMIC DNA]</scope>
    <source>
        <strain evidence="3 4">AM80</strain>
    </source>
</reference>
<accession>A0A422P152</accession>
<dbReference type="SUPFAM" id="SSF82199">
    <property type="entry name" value="SET domain"/>
    <property type="match status" value="1"/>
</dbReference>
<feature type="domain" description="SET" evidence="2">
    <location>
        <begin position="201"/>
        <end position="425"/>
    </location>
</feature>
<evidence type="ECO:0000256" key="1">
    <source>
        <dbReference type="SAM" id="MobiDB-lite"/>
    </source>
</evidence>
<dbReference type="AlphaFoldDB" id="A0A422P152"/>
<dbReference type="CDD" id="cd20071">
    <property type="entry name" value="SET_SMYD"/>
    <property type="match status" value="1"/>
</dbReference>
<dbReference type="Pfam" id="PF00856">
    <property type="entry name" value="SET"/>
    <property type="match status" value="1"/>
</dbReference>
<dbReference type="EMBL" id="MKGL01000017">
    <property type="protein sequence ID" value="RNF11438.1"/>
    <property type="molecule type" value="Genomic_DNA"/>
</dbReference>
<dbReference type="Gene3D" id="2.170.270.10">
    <property type="entry name" value="SET domain"/>
    <property type="match status" value="1"/>
</dbReference>
<dbReference type="Proteomes" id="UP000283634">
    <property type="component" value="Unassembled WGS sequence"/>
</dbReference>
<protein>
    <submittedName>
        <fullName evidence="3">Putative SET and MYND domain-containing protein 1 isoform X2</fullName>
    </submittedName>
</protein>